<dbReference type="UniPathway" id="UPA00280"/>
<evidence type="ECO:0000259" key="5">
    <source>
        <dbReference type="Pfam" id="PF08531"/>
    </source>
</evidence>
<dbReference type="InterPro" id="IPR035398">
    <property type="entry name" value="Bac_rhamnosid_C"/>
</dbReference>
<keyword evidence="9" id="KW-1185">Reference proteome</keyword>
<dbReference type="InterPro" id="IPR016007">
    <property type="entry name" value="Alpha_rhamnosid"/>
</dbReference>
<dbReference type="Proteomes" id="UP000054771">
    <property type="component" value="Unassembled WGS sequence"/>
</dbReference>
<feature type="domain" description="Bacterial alpha-L-rhamnosidase N-terminal" evidence="5">
    <location>
        <begin position="153"/>
        <end position="322"/>
    </location>
</feature>
<dbReference type="Pfam" id="PF17390">
    <property type="entry name" value="Bac_rhamnosid_C"/>
    <property type="match status" value="1"/>
</dbReference>
<dbReference type="PANTHER" id="PTHR33307:SF6">
    <property type="entry name" value="ALPHA-RHAMNOSIDASE (EUROFUNG)-RELATED"/>
    <property type="match status" value="1"/>
</dbReference>
<reference evidence="9" key="1">
    <citation type="journal article" date="2016" name="Genome Announc.">
        <title>Draft genome sequences of fungus Aspergillus calidoustus.</title>
        <authorList>
            <person name="Horn F."/>
            <person name="Linde J."/>
            <person name="Mattern D.J."/>
            <person name="Walther G."/>
            <person name="Guthke R."/>
            <person name="Scherlach K."/>
            <person name="Martin K."/>
            <person name="Brakhage A.A."/>
            <person name="Petzke L."/>
            <person name="Valiante V."/>
        </authorList>
    </citation>
    <scope>NUCLEOTIDE SEQUENCE [LARGE SCALE GENOMIC DNA]</scope>
    <source>
        <strain evidence="9">SF006504</strain>
    </source>
</reference>
<evidence type="ECO:0000313" key="8">
    <source>
        <dbReference type="EMBL" id="CEL02294.1"/>
    </source>
</evidence>
<proteinExistence type="predicted"/>
<dbReference type="Pfam" id="PF17389">
    <property type="entry name" value="Bac_rhamnosid6H"/>
    <property type="match status" value="1"/>
</dbReference>
<dbReference type="Gene3D" id="2.60.40.10">
    <property type="entry name" value="Immunoglobulins"/>
    <property type="match status" value="1"/>
</dbReference>
<dbReference type="STRING" id="454130.A0A0U5FST0"/>
<gene>
    <name evidence="8" type="ORF">ASPCAL03465</name>
</gene>
<dbReference type="InterPro" id="IPR008902">
    <property type="entry name" value="Rhamnosid_concanavalin"/>
</dbReference>
<name>A0A0U5FST0_ASPCI</name>
<evidence type="ECO:0000259" key="7">
    <source>
        <dbReference type="Pfam" id="PF17390"/>
    </source>
</evidence>
<feature type="domain" description="Alpha-L-rhamnosidase concanavalin-like" evidence="4">
    <location>
        <begin position="333"/>
        <end position="430"/>
    </location>
</feature>
<dbReference type="Pfam" id="PF08531">
    <property type="entry name" value="Bac_rhamnosid_N"/>
    <property type="match status" value="1"/>
</dbReference>
<feature type="domain" description="Alpha-L-rhamnosidase six-hairpin glycosidase" evidence="6">
    <location>
        <begin position="437"/>
        <end position="782"/>
    </location>
</feature>
<evidence type="ECO:0000259" key="6">
    <source>
        <dbReference type="Pfam" id="PF17389"/>
    </source>
</evidence>
<protein>
    <recommendedName>
        <fullName evidence="2">alpha-L-rhamnosidase</fullName>
        <ecNumber evidence="2">3.2.1.40</ecNumber>
    </recommendedName>
</protein>
<organism evidence="8 9">
    <name type="scientific">Aspergillus calidoustus</name>
    <dbReference type="NCBI Taxonomy" id="454130"/>
    <lineage>
        <taxon>Eukaryota</taxon>
        <taxon>Fungi</taxon>
        <taxon>Dikarya</taxon>
        <taxon>Ascomycota</taxon>
        <taxon>Pezizomycotina</taxon>
        <taxon>Eurotiomycetes</taxon>
        <taxon>Eurotiomycetidae</taxon>
        <taxon>Eurotiales</taxon>
        <taxon>Aspergillaceae</taxon>
        <taxon>Aspergillus</taxon>
        <taxon>Aspergillus subgen. Nidulantes</taxon>
    </lineage>
</organism>
<comment type="catalytic activity">
    <reaction evidence="1">
        <text>Hydrolysis of terminal non-reducing alpha-L-rhamnose residues in alpha-L-rhamnosides.</text>
        <dbReference type="EC" id="3.2.1.40"/>
    </reaction>
</comment>
<sequence>MVNIAHHRATMSLSVSQVSFEHHRAALGIGESTPRISWRFNGTVSNWWQSAYDIEINRGGHIETYHTKSSDSVLVPWPGEPLESGEEATVRVKSFGRHRHDNTPWSDPVSVEPGLLSPEDWQSAEAIVSDRATEVNSTHRPIYFRKDFSVDEEVLAARLYITALGVYEAHLNGQRVGDLVLAPGWQSYAYRHEYNTYDVTDLLQTGDNAIGVTVGEGWWAGNIGFSGNRNIYGDTLGVLCLLSVTTSNGTKTFIPSDGTWKSSTGPIVASEIYHGEKYDSTQEFEGWDSPGFDATEWLGTHAVDFDKSVLAAPDAPPVRRIEERKLENVFSSASGKTVLDFGQNLVGWLRVRVKGPRGSTITFVHTEVMENGEVATRPLRTAKATDKLILSGEDQEWEPSFTFHGFRYVQVEGWPAETELNADSITAIVVNTDMEPTGFFNCSNPLLNKLHENIIWSMRGNFLSIPTDCPQRDERLGWTGDINAFARTANFIYNTAGFLRGWLKDAYKEQVANNYALPFVIPNILGPSGGAAVWSDAIVSVPWALFQTYGDKGMLLEQYPGAQDWIDRGLPRNEVGLWNRSAFQFGDWLDPKAPADSPGAATTSTSLVADAYLIHSTELLANISSYLSLPKNAAQYARDRERLTRLFQSAWITRNGIVANETQTGLTLPLYFKLFAKPQHYTSATDRLTKIIAKNDYKVGTGFAGTHLLGHALTEYDAADTFYKMLLNEEVPGWLFQVIMNGTTTWERWDSMLPNGSVNPGEMTSFNHYAVGSVGSWMHENIGGLSPAEPGWRRFNVSVKPGGGLTSAEARFLSPYGLVQARWTVEKGQKGGCKEVFKLAVTVPANSEAVVSLPGRPVRGRGDDEVVVGSGVHHFDRCLK</sequence>
<dbReference type="InterPro" id="IPR012341">
    <property type="entry name" value="6hp_glycosidase-like_sf"/>
</dbReference>
<dbReference type="Pfam" id="PF25788">
    <property type="entry name" value="Ig_Rha78A_N"/>
    <property type="match status" value="1"/>
</dbReference>
<dbReference type="SUPFAM" id="SSF48208">
    <property type="entry name" value="Six-hairpin glycosidases"/>
    <property type="match status" value="1"/>
</dbReference>
<dbReference type="AlphaFoldDB" id="A0A0U5FST0"/>
<dbReference type="EMBL" id="CDMC01000003">
    <property type="protein sequence ID" value="CEL02294.1"/>
    <property type="molecule type" value="Genomic_DNA"/>
</dbReference>
<accession>A0A0U5FST0</accession>
<dbReference type="GO" id="GO:0005975">
    <property type="term" value="P:carbohydrate metabolic process"/>
    <property type="evidence" value="ECO:0007669"/>
    <property type="project" value="InterPro"/>
</dbReference>
<dbReference type="InterPro" id="IPR013783">
    <property type="entry name" value="Ig-like_fold"/>
</dbReference>
<dbReference type="InterPro" id="IPR013737">
    <property type="entry name" value="Bac_rhamnosid_N"/>
</dbReference>
<evidence type="ECO:0000256" key="1">
    <source>
        <dbReference type="ARBA" id="ARBA00001445"/>
    </source>
</evidence>
<evidence type="ECO:0000256" key="3">
    <source>
        <dbReference type="ARBA" id="ARBA00022801"/>
    </source>
</evidence>
<dbReference type="SUPFAM" id="SSF49785">
    <property type="entry name" value="Galactose-binding domain-like"/>
    <property type="match status" value="1"/>
</dbReference>
<dbReference type="EC" id="3.2.1.40" evidence="2"/>
<dbReference type="OMA" id="IWELWNG"/>
<dbReference type="Gene3D" id="2.60.420.10">
    <property type="entry name" value="Maltose phosphorylase, domain 3"/>
    <property type="match status" value="1"/>
</dbReference>
<evidence type="ECO:0000256" key="2">
    <source>
        <dbReference type="ARBA" id="ARBA00012652"/>
    </source>
</evidence>
<dbReference type="InterPro" id="IPR035396">
    <property type="entry name" value="Bac_rhamnosid6H"/>
</dbReference>
<dbReference type="Pfam" id="PF05592">
    <property type="entry name" value="Bac_rhamnosid"/>
    <property type="match status" value="1"/>
</dbReference>
<dbReference type="OrthoDB" id="10036721at2759"/>
<dbReference type="Gene3D" id="2.60.120.260">
    <property type="entry name" value="Galactose-binding domain-like"/>
    <property type="match status" value="2"/>
</dbReference>
<dbReference type="PIRSF" id="PIRSF010631">
    <property type="entry name" value="A-rhamnsds"/>
    <property type="match status" value="1"/>
</dbReference>
<keyword evidence="3" id="KW-0378">Hydrolase</keyword>
<dbReference type="PANTHER" id="PTHR33307">
    <property type="entry name" value="ALPHA-RHAMNOSIDASE (EUROFUNG)"/>
    <property type="match status" value="1"/>
</dbReference>
<dbReference type="GO" id="GO:0030596">
    <property type="term" value="F:alpha-L-rhamnosidase activity"/>
    <property type="evidence" value="ECO:0007669"/>
    <property type="project" value="UniProtKB-EC"/>
</dbReference>
<evidence type="ECO:0000313" key="9">
    <source>
        <dbReference type="Proteomes" id="UP000054771"/>
    </source>
</evidence>
<dbReference type="InterPro" id="IPR008979">
    <property type="entry name" value="Galactose-bd-like_sf"/>
</dbReference>
<dbReference type="InterPro" id="IPR008928">
    <property type="entry name" value="6-hairpin_glycosidase_sf"/>
</dbReference>
<evidence type="ECO:0000259" key="4">
    <source>
        <dbReference type="Pfam" id="PF05592"/>
    </source>
</evidence>
<dbReference type="Gene3D" id="1.50.10.10">
    <property type="match status" value="1"/>
</dbReference>
<feature type="domain" description="Alpha-L-rhamnosidase C-terminal" evidence="7">
    <location>
        <begin position="784"/>
        <end position="860"/>
    </location>
</feature>